<dbReference type="Pfam" id="PF00072">
    <property type="entry name" value="Response_reg"/>
    <property type="match status" value="1"/>
</dbReference>
<dbReference type="CDD" id="cd00082">
    <property type="entry name" value="HisKA"/>
    <property type="match status" value="1"/>
</dbReference>
<dbReference type="InterPro" id="IPR001789">
    <property type="entry name" value="Sig_transdc_resp-reg_receiver"/>
</dbReference>
<dbReference type="InterPro" id="IPR011006">
    <property type="entry name" value="CheY-like_superfamily"/>
</dbReference>
<sequence length="681" mass="72867">MDAPPPAIISLAMLHTWFGISPDAMIAVNQEGAIVLANAQAGRMFGYEDAMLLGLTLEALLPEPLRHAHRMHRHDFMANPRVRPMGIGYELMGVRRGGESFPVEIGLSPIATEIGAVAIASVRDISETRRVRQALARARRDNFLAQIGRLALESPDYELAIRRIPELVAAALEVQAVAIFSTDWHGNALRVRAATGLHGQATQAIVSIFGQTDLIRGAFGTGSRHAVTADTLRDGELGGILAKLAGVGFHDVAMVPLFGRYEPLGVLVALDSKAAGFDHDRLSFLQSVANLLAAAVQRSRSEEQLAHAQRLDAIGQLTGGVAHDFNNLLTVISGNLQLLEAGLADRPELLEISDGALRAVDRGSDLTRRLLAFARRQSLQPRAVVPKPLLEELGHMLRRTLGEAIAIEIACDADVPDVYADANELDTALVNLALNARDAMPRGGRLHIAVRETVVEDASNGWKLPPGRYVAFDISDTGTGMAPEVLAHALEPFFTTKDAGKGSGLGLSMVYGFVTQSGGSLSIDSRLGYGTHIELLLPVASVPGATAVGAKPPRDELPEKRATILVVEDETDVRTVAVRLLGAFGYQVIPAGSAREALDLLTGDPGVDLLFSDVMLGSGMNGVELAHEARRLRPGLAVLLTSGYRGRQGGAEGPTTPFELLRKPYRREQLVEAVRRVLDDA</sequence>
<dbReference type="InterPro" id="IPR003661">
    <property type="entry name" value="HisK_dim/P_dom"/>
</dbReference>
<evidence type="ECO:0000256" key="5">
    <source>
        <dbReference type="ARBA" id="ARBA00022777"/>
    </source>
</evidence>
<keyword evidence="4" id="KW-0808">Transferase</keyword>
<dbReference type="InterPro" id="IPR029016">
    <property type="entry name" value="GAF-like_dom_sf"/>
</dbReference>
<dbReference type="InterPro" id="IPR000014">
    <property type="entry name" value="PAS"/>
</dbReference>
<dbReference type="SUPFAM" id="SSF52172">
    <property type="entry name" value="CheY-like"/>
    <property type="match status" value="1"/>
</dbReference>
<evidence type="ECO:0000256" key="3">
    <source>
        <dbReference type="ARBA" id="ARBA00022553"/>
    </source>
</evidence>
<dbReference type="InterPro" id="IPR036890">
    <property type="entry name" value="HATPase_C_sf"/>
</dbReference>
<dbReference type="Gene3D" id="3.30.565.10">
    <property type="entry name" value="Histidine kinase-like ATPase, C-terminal domain"/>
    <property type="match status" value="1"/>
</dbReference>
<evidence type="ECO:0000256" key="2">
    <source>
        <dbReference type="ARBA" id="ARBA00012438"/>
    </source>
</evidence>
<dbReference type="PROSITE" id="PS50112">
    <property type="entry name" value="PAS"/>
    <property type="match status" value="1"/>
</dbReference>
<dbReference type="Proteomes" id="UP001562159">
    <property type="component" value="Unassembled WGS sequence"/>
</dbReference>
<dbReference type="SUPFAM" id="SSF55785">
    <property type="entry name" value="PYP-like sensor domain (PAS domain)"/>
    <property type="match status" value="1"/>
</dbReference>
<dbReference type="EMBL" id="JBGBPY010000001">
    <property type="protein sequence ID" value="MEY2184290.1"/>
    <property type="molecule type" value="Genomic_DNA"/>
</dbReference>
<dbReference type="PROSITE" id="PS50109">
    <property type="entry name" value="HIS_KIN"/>
    <property type="match status" value="1"/>
</dbReference>
<evidence type="ECO:0000313" key="11">
    <source>
        <dbReference type="EMBL" id="MEY2184290.1"/>
    </source>
</evidence>
<accession>A0ABV4AVK6</accession>
<dbReference type="SMART" id="SM00091">
    <property type="entry name" value="PAS"/>
    <property type="match status" value="1"/>
</dbReference>
<evidence type="ECO:0000259" key="7">
    <source>
        <dbReference type="PROSITE" id="PS50109"/>
    </source>
</evidence>
<dbReference type="InterPro" id="IPR005467">
    <property type="entry name" value="His_kinase_dom"/>
</dbReference>
<dbReference type="NCBIfam" id="TIGR00229">
    <property type="entry name" value="sensory_box"/>
    <property type="match status" value="1"/>
</dbReference>
<dbReference type="Gene3D" id="3.30.450.40">
    <property type="match status" value="1"/>
</dbReference>
<evidence type="ECO:0000259" key="9">
    <source>
        <dbReference type="PROSITE" id="PS50112"/>
    </source>
</evidence>
<dbReference type="Pfam" id="PF02518">
    <property type="entry name" value="HATPase_c"/>
    <property type="match status" value="1"/>
</dbReference>
<dbReference type="InterPro" id="IPR035965">
    <property type="entry name" value="PAS-like_dom_sf"/>
</dbReference>
<keyword evidence="5" id="KW-0418">Kinase</keyword>
<dbReference type="EC" id="2.7.13.3" evidence="2"/>
<comment type="caution">
    <text evidence="11">The sequence shown here is derived from an EMBL/GenBank/DDBJ whole genome shotgun (WGS) entry which is preliminary data.</text>
</comment>
<reference evidence="11 12" key="1">
    <citation type="submission" date="2024-07" db="EMBL/GenBank/DDBJ databases">
        <title>Molecular mechanisms and environmental adaptations of flagellar loss and biofilm growth of Rhodanobacter under environmental stress.</title>
        <authorList>
            <person name="Chen M."/>
        </authorList>
    </citation>
    <scope>NUCLEOTIDE SEQUENCE [LARGE SCALE GENOMIC DNA]</scope>
    <source>
        <strain evidence="11 12">RS22</strain>
    </source>
</reference>
<organism evidence="11 12">
    <name type="scientific">Rhodanobacter humi</name>
    <dbReference type="NCBI Taxonomy" id="1888173"/>
    <lineage>
        <taxon>Bacteria</taxon>
        <taxon>Pseudomonadati</taxon>
        <taxon>Pseudomonadota</taxon>
        <taxon>Gammaproteobacteria</taxon>
        <taxon>Lysobacterales</taxon>
        <taxon>Rhodanobacteraceae</taxon>
        <taxon>Rhodanobacter</taxon>
    </lineage>
</organism>
<dbReference type="SMART" id="SM00448">
    <property type="entry name" value="REC"/>
    <property type="match status" value="1"/>
</dbReference>
<dbReference type="Gene3D" id="1.10.287.130">
    <property type="match status" value="1"/>
</dbReference>
<dbReference type="SUPFAM" id="SSF47384">
    <property type="entry name" value="Homodimeric domain of signal transducing histidine kinase"/>
    <property type="match status" value="1"/>
</dbReference>
<dbReference type="CDD" id="cd00130">
    <property type="entry name" value="PAS"/>
    <property type="match status" value="1"/>
</dbReference>
<keyword evidence="3 6" id="KW-0597">Phosphoprotein</keyword>
<feature type="domain" description="PAS" evidence="9">
    <location>
        <begin position="22"/>
        <end position="63"/>
    </location>
</feature>
<feature type="modified residue" description="4-aspartylphosphate" evidence="6">
    <location>
        <position position="613"/>
    </location>
</feature>
<dbReference type="Gene3D" id="3.40.50.2300">
    <property type="match status" value="1"/>
</dbReference>
<feature type="domain" description="Histidine kinase" evidence="7">
    <location>
        <begin position="320"/>
        <end position="541"/>
    </location>
</feature>
<evidence type="ECO:0000259" key="8">
    <source>
        <dbReference type="PROSITE" id="PS50110"/>
    </source>
</evidence>
<proteinExistence type="predicted"/>
<dbReference type="InterPro" id="IPR036097">
    <property type="entry name" value="HisK_dim/P_sf"/>
</dbReference>
<evidence type="ECO:0000256" key="6">
    <source>
        <dbReference type="PROSITE-ProRule" id="PRU00169"/>
    </source>
</evidence>
<dbReference type="InterPro" id="IPR003594">
    <property type="entry name" value="HATPase_dom"/>
</dbReference>
<dbReference type="PROSITE" id="PS50113">
    <property type="entry name" value="PAC"/>
    <property type="match status" value="1"/>
</dbReference>
<dbReference type="InterPro" id="IPR004358">
    <property type="entry name" value="Sig_transdc_His_kin-like_C"/>
</dbReference>
<dbReference type="SUPFAM" id="SSF55781">
    <property type="entry name" value="GAF domain-like"/>
    <property type="match status" value="1"/>
</dbReference>
<comment type="catalytic activity">
    <reaction evidence="1">
        <text>ATP + protein L-histidine = ADP + protein N-phospho-L-histidine.</text>
        <dbReference type="EC" id="2.7.13.3"/>
    </reaction>
</comment>
<feature type="domain" description="Response regulatory" evidence="8">
    <location>
        <begin position="563"/>
        <end position="678"/>
    </location>
</feature>
<dbReference type="Pfam" id="PF00512">
    <property type="entry name" value="HisKA"/>
    <property type="match status" value="1"/>
</dbReference>
<evidence type="ECO:0000256" key="1">
    <source>
        <dbReference type="ARBA" id="ARBA00000085"/>
    </source>
</evidence>
<evidence type="ECO:0000313" key="12">
    <source>
        <dbReference type="Proteomes" id="UP001562159"/>
    </source>
</evidence>
<dbReference type="PANTHER" id="PTHR43065">
    <property type="entry name" value="SENSOR HISTIDINE KINASE"/>
    <property type="match status" value="1"/>
</dbReference>
<dbReference type="SMART" id="SM00065">
    <property type="entry name" value="GAF"/>
    <property type="match status" value="1"/>
</dbReference>
<keyword evidence="12" id="KW-1185">Reference proteome</keyword>
<dbReference type="Pfam" id="PF13426">
    <property type="entry name" value="PAS_9"/>
    <property type="match status" value="1"/>
</dbReference>
<name>A0ABV4AVK6_9GAMM</name>
<dbReference type="Pfam" id="PF01590">
    <property type="entry name" value="GAF"/>
    <property type="match status" value="1"/>
</dbReference>
<dbReference type="Gene3D" id="3.30.450.20">
    <property type="entry name" value="PAS domain"/>
    <property type="match status" value="1"/>
</dbReference>
<dbReference type="SMART" id="SM00388">
    <property type="entry name" value="HisKA"/>
    <property type="match status" value="1"/>
</dbReference>
<dbReference type="SUPFAM" id="SSF55874">
    <property type="entry name" value="ATPase domain of HSP90 chaperone/DNA topoisomerase II/histidine kinase"/>
    <property type="match status" value="1"/>
</dbReference>
<dbReference type="SMART" id="SM00387">
    <property type="entry name" value="HATPase_c"/>
    <property type="match status" value="1"/>
</dbReference>
<evidence type="ECO:0000259" key="10">
    <source>
        <dbReference type="PROSITE" id="PS50113"/>
    </source>
</evidence>
<gene>
    <name evidence="11" type="ORF">AB7878_17910</name>
</gene>
<dbReference type="PRINTS" id="PR00344">
    <property type="entry name" value="BCTRLSENSOR"/>
</dbReference>
<feature type="domain" description="PAC" evidence="10">
    <location>
        <begin position="87"/>
        <end position="137"/>
    </location>
</feature>
<dbReference type="PANTHER" id="PTHR43065:SF49">
    <property type="entry name" value="HISTIDINE KINASE"/>
    <property type="match status" value="1"/>
</dbReference>
<evidence type="ECO:0000256" key="4">
    <source>
        <dbReference type="ARBA" id="ARBA00022679"/>
    </source>
</evidence>
<dbReference type="InterPro" id="IPR000700">
    <property type="entry name" value="PAS-assoc_C"/>
</dbReference>
<dbReference type="PROSITE" id="PS50110">
    <property type="entry name" value="RESPONSE_REGULATORY"/>
    <property type="match status" value="1"/>
</dbReference>
<dbReference type="InterPro" id="IPR003018">
    <property type="entry name" value="GAF"/>
</dbReference>
<protein>
    <recommendedName>
        <fullName evidence="2">histidine kinase</fullName>
        <ecNumber evidence="2">2.7.13.3</ecNumber>
    </recommendedName>
</protein>